<dbReference type="FunFam" id="3.50.50.60:FF:000170">
    <property type="entry name" value="Flavin-containing monooxygenase"/>
    <property type="match status" value="2"/>
</dbReference>
<evidence type="ECO:0000256" key="2">
    <source>
        <dbReference type="ARBA" id="ARBA00022630"/>
    </source>
</evidence>
<keyword evidence="2" id="KW-0285">Flavoprotein</keyword>
<accession>A0AAQ3T3J2</accession>
<dbReference type="PANTHER" id="PTHR23023">
    <property type="entry name" value="DIMETHYLANILINE MONOOXYGENASE"/>
    <property type="match status" value="1"/>
</dbReference>
<dbReference type="EMBL" id="CP144747">
    <property type="protein sequence ID" value="WVZ65775.1"/>
    <property type="molecule type" value="Genomic_DNA"/>
</dbReference>
<dbReference type="InterPro" id="IPR036188">
    <property type="entry name" value="FAD/NAD-bd_sf"/>
</dbReference>
<organism evidence="5 6">
    <name type="scientific">Paspalum notatum var. saurae</name>
    <dbReference type="NCBI Taxonomy" id="547442"/>
    <lineage>
        <taxon>Eukaryota</taxon>
        <taxon>Viridiplantae</taxon>
        <taxon>Streptophyta</taxon>
        <taxon>Embryophyta</taxon>
        <taxon>Tracheophyta</taxon>
        <taxon>Spermatophyta</taxon>
        <taxon>Magnoliopsida</taxon>
        <taxon>Liliopsida</taxon>
        <taxon>Poales</taxon>
        <taxon>Poaceae</taxon>
        <taxon>PACMAD clade</taxon>
        <taxon>Panicoideae</taxon>
        <taxon>Andropogonodae</taxon>
        <taxon>Paspaleae</taxon>
        <taxon>Paspalinae</taxon>
        <taxon>Paspalum</taxon>
    </lineage>
</organism>
<protein>
    <recommendedName>
        <fullName evidence="7">Flavin-containing monooxygenase</fullName>
    </recommendedName>
</protein>
<evidence type="ECO:0008006" key="7">
    <source>
        <dbReference type="Google" id="ProtNLM"/>
    </source>
</evidence>
<dbReference type="SUPFAM" id="SSF51905">
    <property type="entry name" value="FAD/NAD(P)-binding domain"/>
    <property type="match status" value="4"/>
</dbReference>
<evidence type="ECO:0000256" key="3">
    <source>
        <dbReference type="ARBA" id="ARBA00022827"/>
    </source>
</evidence>
<dbReference type="Proteomes" id="UP001341281">
    <property type="component" value="Chromosome 03"/>
</dbReference>
<feature type="non-terminal residue" evidence="5">
    <location>
        <position position="1"/>
    </location>
</feature>
<proteinExistence type="inferred from homology"/>
<dbReference type="GO" id="GO:0004499">
    <property type="term" value="F:N,N-dimethylaniline monooxygenase activity"/>
    <property type="evidence" value="ECO:0007669"/>
    <property type="project" value="InterPro"/>
</dbReference>
<dbReference type="GO" id="GO:0050661">
    <property type="term" value="F:NADP binding"/>
    <property type="evidence" value="ECO:0007669"/>
    <property type="project" value="InterPro"/>
</dbReference>
<dbReference type="Pfam" id="PF00743">
    <property type="entry name" value="FMO-like"/>
    <property type="match status" value="2"/>
</dbReference>
<sequence length="1068" mass="118940">MDHSRAAKRVAVVGAGTSGLAACKHLLARGFRPVVFEAGASVGGQWTRTLASTRLQSPAAGYRFSDFPWPEGADTFPRHDQVVEYLAAYARRFGVHECIRFRSRVVAAEYVGGAGAPDGVDEHQWAGNGEAFGADGAGQWRLTVRHADDYDATQTYEFDFLIMCVGRFSGVPNIPAFPPGGGPDVFRGRVLHSMDLSDMDDADAAALVKGKRIAIVGSGKSAVDIAAECADANGVERACVMVCRSPQWLLHDFNVWGGLNLGYLYMNRFAELMVRKPGAGLASSLIATLLTPLAWLVSTLTGAYYRKALPMREHGLEPELGFARSFSSCRTGKLPEAFYDMLRDGSVFVRRSRSLAFCEDGLVLDGGGDDRHAVVPADLVILATGFRGDQKLRDMFVSPRIKDIVAGSADTTVSLYRSVSRLQHDRYSRFNSDYKQAKNFFFLKWSVGVGACRECVHPRIPQMAVIGYSETLTNIHSIEMMAKWVARFLDGAFRLPSVRRMEQSVAEWGSYMRRSNGESFRRSCIVAVNIWYNDQLCRDMGCQPRRKKGLLAEWFQPYGAVDYAGVSGLAACKHALDKGFSPVVFEADAGIGGVWAHTLESTRLQAPTTAFRFSDLAWPESVREVYPSHRKVMEYIRSYACTFDVLKYIKFNSQVLGVEYLGATEEEIMNWEQWSGNGTAFGSKKDGGWRLTVQDLKVGSTEIFTVDFLILCIGRHSGTPNIPEFPVNGPELFNGKILHSLDYSYMDNVAQFVKGKHVTIIGSGKSAFDIAAEVAKVNGTTQPCTIIYRTKHWLVHKSSIWGVDLSYFYLNRISQLPVHKPGEGFLRYILASALSPLRWAISKVIETYYKYSLPLEKHGMVPDYSFSFAMSSCLIAMLPEGFYDRIDEGSIILKKSKAFNFSNDGIILQDGNESIKSDIVILATGFRGDQKLRDIFTANWCRKIVAGSPGTAAPLYRECIHPRIPQLAIIGYSESLTNIYASERMANWVAHFLAGDFQLPSIRCMEKSVAEWTEYKNLYNGKYFRRSCISTINIWLNDLLCQDMGCNPKRKKGFLTEWFQPYGPADYA</sequence>
<name>A0AAQ3T3J2_PASNO</name>
<keyword evidence="4" id="KW-0560">Oxidoreductase</keyword>
<dbReference type="FunFam" id="3.50.50.60:FF:000169">
    <property type="entry name" value="Flavin-containing monooxygenase"/>
    <property type="match status" value="1"/>
</dbReference>
<dbReference type="GO" id="GO:0050660">
    <property type="term" value="F:flavin adenine dinucleotide binding"/>
    <property type="evidence" value="ECO:0007669"/>
    <property type="project" value="InterPro"/>
</dbReference>
<gene>
    <name evidence="5" type="ORF">U9M48_015086</name>
</gene>
<evidence type="ECO:0000313" key="5">
    <source>
        <dbReference type="EMBL" id="WVZ65775.1"/>
    </source>
</evidence>
<dbReference type="Gene3D" id="3.50.50.60">
    <property type="entry name" value="FAD/NAD(P)-binding domain"/>
    <property type="match status" value="5"/>
</dbReference>
<evidence type="ECO:0000313" key="6">
    <source>
        <dbReference type="Proteomes" id="UP001341281"/>
    </source>
</evidence>
<reference evidence="5 6" key="1">
    <citation type="submission" date="2024-02" db="EMBL/GenBank/DDBJ databases">
        <title>High-quality chromosome-scale genome assembly of Pensacola bahiagrass (Paspalum notatum Flugge var. saurae).</title>
        <authorList>
            <person name="Vega J.M."/>
            <person name="Podio M."/>
            <person name="Orjuela J."/>
            <person name="Siena L.A."/>
            <person name="Pessino S.C."/>
            <person name="Combes M.C."/>
            <person name="Mariac C."/>
            <person name="Albertini E."/>
            <person name="Pupilli F."/>
            <person name="Ortiz J.P.A."/>
            <person name="Leblanc O."/>
        </authorList>
    </citation>
    <scope>NUCLEOTIDE SEQUENCE [LARGE SCALE GENOMIC DNA]</scope>
    <source>
        <strain evidence="5">R1</strain>
        <tissue evidence="5">Leaf</tissue>
    </source>
</reference>
<dbReference type="AlphaFoldDB" id="A0AAQ3T3J2"/>
<evidence type="ECO:0000256" key="4">
    <source>
        <dbReference type="ARBA" id="ARBA00023002"/>
    </source>
</evidence>
<dbReference type="InterPro" id="IPR050346">
    <property type="entry name" value="FMO-like"/>
</dbReference>
<keyword evidence="3" id="KW-0274">FAD</keyword>
<dbReference type="PROSITE" id="PS51257">
    <property type="entry name" value="PROKAR_LIPOPROTEIN"/>
    <property type="match status" value="1"/>
</dbReference>
<evidence type="ECO:0000256" key="1">
    <source>
        <dbReference type="ARBA" id="ARBA00009183"/>
    </source>
</evidence>
<dbReference type="InterPro" id="IPR020946">
    <property type="entry name" value="Flavin_mOase-like"/>
</dbReference>
<keyword evidence="6" id="KW-1185">Reference proteome</keyword>
<comment type="similarity">
    <text evidence="1">Belongs to the FMO family.</text>
</comment>